<reference evidence="3" key="1">
    <citation type="submission" date="2009-09" db="EMBL/GenBank/DDBJ databases">
        <title>The complete genome of Nakamurella multipartita DSM 44233.</title>
        <authorList>
            <consortium name="US DOE Joint Genome Institute (JGI-PGF)"/>
            <person name="Lucas S."/>
            <person name="Copeland A."/>
            <person name="Lapidus A."/>
            <person name="Glavina del Rio T."/>
            <person name="Dalin E."/>
            <person name="Tice H."/>
            <person name="Bruce D."/>
            <person name="Goodwin L."/>
            <person name="Pitluck S."/>
            <person name="Kyrpides N."/>
            <person name="Mavromatis K."/>
            <person name="Ivanova N."/>
            <person name="Ovchinnikova G."/>
            <person name="Sims D."/>
            <person name="Meincke L."/>
            <person name="Brettin T."/>
            <person name="Detter J.C."/>
            <person name="Han C."/>
            <person name="Larimer F."/>
            <person name="Land M."/>
            <person name="Hauser L."/>
            <person name="Markowitz V."/>
            <person name="Cheng J.-F."/>
            <person name="Hugenholtz P."/>
            <person name="Woyke T."/>
            <person name="Wu D."/>
            <person name="Klenk H.-P."/>
            <person name="Eisen J.A."/>
        </authorList>
    </citation>
    <scope>NUCLEOTIDE SEQUENCE [LARGE SCALE GENOMIC DNA]</scope>
    <source>
        <strain evidence="3">ATCC 700099 / DSM 44233 / CIP 104796 / JCM 9543 / NBRC 105858 / Y-104</strain>
    </source>
</reference>
<dbReference type="HOGENOM" id="CLU_094190_0_0_11"/>
<dbReference type="InterPro" id="IPR017517">
    <property type="entry name" value="Maleyloyr_isom"/>
</dbReference>
<organism evidence="2 3">
    <name type="scientific">Nakamurella multipartita (strain ATCC 700099 / DSM 44233 / CIP 104796 / JCM 9543 / NBRC 105858 / Y-104)</name>
    <name type="common">Microsphaera multipartita</name>
    <dbReference type="NCBI Taxonomy" id="479431"/>
    <lineage>
        <taxon>Bacteria</taxon>
        <taxon>Bacillati</taxon>
        <taxon>Actinomycetota</taxon>
        <taxon>Actinomycetes</taxon>
        <taxon>Nakamurellales</taxon>
        <taxon>Nakamurellaceae</taxon>
        <taxon>Nakamurella</taxon>
    </lineage>
</organism>
<dbReference type="NCBIfam" id="TIGR03083">
    <property type="entry name" value="maleylpyruvate isomerase family mycothiol-dependent enzyme"/>
    <property type="match status" value="1"/>
</dbReference>
<dbReference type="InterPro" id="IPR024344">
    <property type="entry name" value="MDMPI_metal-binding"/>
</dbReference>
<dbReference type="KEGG" id="nml:Namu_3218"/>
<sequence length="258" mass="28297">MIDTPRRVEAIPSIGHAEAMQLTATENDRLLGQLRSLTAVQWQAPTDCTGWSVRDIAVHLIGSAQGQANPVEFVRQVVAGRRLMPQIDGQHWVDGLNEAQLRARADWTPPMLPDLWERHAASALRARSRMPAPIRALRVLPIGTGLGVDIGWQPVRYLFDMGFTRDVWMHRLDIARAAGVEPELTPDHDGRILADIVAEWSHRHAQPFTLTLTGPAGGTFQAGDDPARPAQTVDAVEFAAIISGRADGPGVLRHKLPL</sequence>
<evidence type="ECO:0000313" key="3">
    <source>
        <dbReference type="Proteomes" id="UP000002218"/>
    </source>
</evidence>
<dbReference type="GO" id="GO:0046872">
    <property type="term" value="F:metal ion binding"/>
    <property type="evidence" value="ECO:0007669"/>
    <property type="project" value="InterPro"/>
</dbReference>
<dbReference type="InParanoid" id="C8XCU6"/>
<name>C8XCU6_NAKMY</name>
<evidence type="ECO:0000259" key="1">
    <source>
        <dbReference type="Pfam" id="PF11716"/>
    </source>
</evidence>
<dbReference type="EMBL" id="CP001737">
    <property type="protein sequence ID" value="ACV79549.1"/>
    <property type="molecule type" value="Genomic_DNA"/>
</dbReference>
<dbReference type="Pfam" id="PF11716">
    <property type="entry name" value="MDMPI_N"/>
    <property type="match status" value="1"/>
</dbReference>
<feature type="domain" description="Mycothiol-dependent maleylpyruvate isomerase metal-binding" evidence="1">
    <location>
        <begin position="25"/>
        <end position="175"/>
    </location>
</feature>
<dbReference type="AlphaFoldDB" id="C8XCU6"/>
<dbReference type="STRING" id="479431.Namu_3218"/>
<dbReference type="OrthoDB" id="5185819at2"/>
<dbReference type="InterPro" id="IPR034660">
    <property type="entry name" value="DinB/YfiT-like"/>
</dbReference>
<dbReference type="Gene3D" id="1.20.120.450">
    <property type="entry name" value="dinb family like domain"/>
    <property type="match status" value="1"/>
</dbReference>
<protein>
    <recommendedName>
        <fullName evidence="1">Mycothiol-dependent maleylpyruvate isomerase metal-binding domain-containing protein</fullName>
    </recommendedName>
</protein>
<dbReference type="RefSeq" id="WP_015748416.1">
    <property type="nucleotide sequence ID" value="NC_013235.1"/>
</dbReference>
<keyword evidence="3" id="KW-1185">Reference proteome</keyword>
<accession>C8XCU6</accession>
<reference evidence="2 3" key="2">
    <citation type="journal article" date="2010" name="Stand. Genomic Sci.">
        <title>Complete genome sequence of Nakamurella multipartita type strain (Y-104).</title>
        <authorList>
            <person name="Tice H."/>
            <person name="Mayilraj S."/>
            <person name="Sims D."/>
            <person name="Lapidus A."/>
            <person name="Nolan M."/>
            <person name="Lucas S."/>
            <person name="Glavina Del Rio T."/>
            <person name="Copeland A."/>
            <person name="Cheng J.F."/>
            <person name="Meincke L."/>
            <person name="Bruce D."/>
            <person name="Goodwin L."/>
            <person name="Pitluck S."/>
            <person name="Ivanova N."/>
            <person name="Mavromatis K."/>
            <person name="Ovchinnikova G."/>
            <person name="Pati A."/>
            <person name="Chen A."/>
            <person name="Palaniappan K."/>
            <person name="Land M."/>
            <person name="Hauser L."/>
            <person name="Chang Y.J."/>
            <person name="Jeffries C.D."/>
            <person name="Detter J.C."/>
            <person name="Brettin T."/>
            <person name="Rohde M."/>
            <person name="Goker M."/>
            <person name="Bristow J."/>
            <person name="Eisen J.A."/>
            <person name="Markowitz V."/>
            <person name="Hugenholtz P."/>
            <person name="Kyrpides N.C."/>
            <person name="Klenk H.P."/>
            <person name="Chen F."/>
        </authorList>
    </citation>
    <scope>NUCLEOTIDE SEQUENCE [LARGE SCALE GENOMIC DNA]</scope>
    <source>
        <strain evidence="3">ATCC 700099 / DSM 44233 / CIP 104796 / JCM 9543 / NBRC 105858 / Y-104</strain>
    </source>
</reference>
<gene>
    <name evidence="2" type="ordered locus">Namu_3218</name>
</gene>
<evidence type="ECO:0000313" key="2">
    <source>
        <dbReference type="EMBL" id="ACV79549.1"/>
    </source>
</evidence>
<dbReference type="SUPFAM" id="SSF109854">
    <property type="entry name" value="DinB/YfiT-like putative metalloenzymes"/>
    <property type="match status" value="1"/>
</dbReference>
<dbReference type="eggNOG" id="ENOG5030UXH">
    <property type="taxonomic scope" value="Bacteria"/>
</dbReference>
<proteinExistence type="predicted"/>
<dbReference type="Proteomes" id="UP000002218">
    <property type="component" value="Chromosome"/>
</dbReference>